<evidence type="ECO:0000256" key="1">
    <source>
        <dbReference type="ARBA" id="ARBA00022737"/>
    </source>
</evidence>
<dbReference type="InterPro" id="IPR000408">
    <property type="entry name" value="Reg_chr_condens"/>
</dbReference>
<sequence length="438" mass="46708">MAHETWIWSWGAGTRGQLASAASSDSLEPLRLSSFANARPVGDGSTAFRPCASSILDMACGGAHAAALLREAGEEHAQVVTWGNGESGALGHGKELGDVSAPKIVELFHSINVCSLAAGWSHTAFVTECGELYTCGSGSFGQLGHGDCEERLLPCKVQSLSSRAVVKAACGMRHTLVLTDTQGTHAKSAVYSFGASRRGQLGLAELDVHGTERLSSQKIVKVSIPQEIKEWTGNQVVELAANGDHSAAITEGGCLYIWGRGFCGQSDLRIPTRASHPLRFCRVALGWNHGLALTDEDVLWAWGSNQRGQLGSIEGTQKEPSPTSVENFFKEGGCRDDSVITCSADQYWPKMVRVHGLEGRKVVSLSAGSEHSAVFLEDGELKVWGWGEHGQLGLGNTDDAPIPQIVILPGNLSKNEFTWRVICGSGFTFTVGEKSSNF</sequence>
<dbReference type="PROSITE" id="PS50012">
    <property type="entry name" value="RCC1_3"/>
    <property type="match status" value="7"/>
</dbReference>
<feature type="repeat" description="RCC1" evidence="2">
    <location>
        <begin position="188"/>
        <end position="252"/>
    </location>
</feature>
<dbReference type="Gramene" id="Mp1g03180.1">
    <property type="protein sequence ID" value="Mp1g03180.1.cds"/>
    <property type="gene ID" value="Mp1g03180"/>
</dbReference>
<dbReference type="OrthoDB" id="70707at2759"/>
<feature type="repeat" description="RCC1" evidence="2">
    <location>
        <begin position="77"/>
        <end position="129"/>
    </location>
</feature>
<protein>
    <recommendedName>
        <fullName evidence="3">RCC1-like domain-containing protein</fullName>
    </recommendedName>
</protein>
<evidence type="ECO:0000313" key="5">
    <source>
        <dbReference type="Proteomes" id="UP000244005"/>
    </source>
</evidence>
<organism evidence="4 5">
    <name type="scientific">Marchantia polymorpha</name>
    <name type="common">Common liverwort</name>
    <name type="synonym">Marchantia aquatica</name>
    <dbReference type="NCBI Taxonomy" id="3197"/>
    <lineage>
        <taxon>Eukaryota</taxon>
        <taxon>Viridiplantae</taxon>
        <taxon>Streptophyta</taxon>
        <taxon>Embryophyta</taxon>
        <taxon>Marchantiophyta</taxon>
        <taxon>Marchantiopsida</taxon>
        <taxon>Marchantiidae</taxon>
        <taxon>Marchantiales</taxon>
        <taxon>Marchantiaceae</taxon>
        <taxon>Marchantia</taxon>
    </lineage>
</organism>
<dbReference type="InterPro" id="IPR058923">
    <property type="entry name" value="RCC1-like_dom"/>
</dbReference>
<reference evidence="5" key="1">
    <citation type="journal article" date="2017" name="Cell">
        <title>Insights into land plant evolution garnered from the Marchantia polymorpha genome.</title>
        <authorList>
            <person name="Bowman J.L."/>
            <person name="Kohchi T."/>
            <person name="Yamato K.T."/>
            <person name="Jenkins J."/>
            <person name="Shu S."/>
            <person name="Ishizaki K."/>
            <person name="Yamaoka S."/>
            <person name="Nishihama R."/>
            <person name="Nakamura Y."/>
            <person name="Berger F."/>
            <person name="Adam C."/>
            <person name="Aki S.S."/>
            <person name="Althoff F."/>
            <person name="Araki T."/>
            <person name="Arteaga-Vazquez M.A."/>
            <person name="Balasubrmanian S."/>
            <person name="Barry K."/>
            <person name="Bauer D."/>
            <person name="Boehm C.R."/>
            <person name="Briginshaw L."/>
            <person name="Caballero-Perez J."/>
            <person name="Catarino B."/>
            <person name="Chen F."/>
            <person name="Chiyoda S."/>
            <person name="Chovatia M."/>
            <person name="Davies K.M."/>
            <person name="Delmans M."/>
            <person name="Demura T."/>
            <person name="Dierschke T."/>
            <person name="Dolan L."/>
            <person name="Dorantes-Acosta A.E."/>
            <person name="Eklund D.M."/>
            <person name="Florent S.N."/>
            <person name="Flores-Sandoval E."/>
            <person name="Fujiyama A."/>
            <person name="Fukuzawa H."/>
            <person name="Galik B."/>
            <person name="Grimanelli D."/>
            <person name="Grimwood J."/>
            <person name="Grossniklaus U."/>
            <person name="Hamada T."/>
            <person name="Haseloff J."/>
            <person name="Hetherington A.J."/>
            <person name="Higo A."/>
            <person name="Hirakawa Y."/>
            <person name="Hundley H.N."/>
            <person name="Ikeda Y."/>
            <person name="Inoue K."/>
            <person name="Inoue S.I."/>
            <person name="Ishida S."/>
            <person name="Jia Q."/>
            <person name="Kakita M."/>
            <person name="Kanazawa T."/>
            <person name="Kawai Y."/>
            <person name="Kawashima T."/>
            <person name="Kennedy M."/>
            <person name="Kinose K."/>
            <person name="Kinoshita T."/>
            <person name="Kohara Y."/>
            <person name="Koide E."/>
            <person name="Komatsu K."/>
            <person name="Kopischke S."/>
            <person name="Kubo M."/>
            <person name="Kyozuka J."/>
            <person name="Lagercrantz U."/>
            <person name="Lin S.S."/>
            <person name="Lindquist E."/>
            <person name="Lipzen A.M."/>
            <person name="Lu C.W."/>
            <person name="De Luna E."/>
            <person name="Martienssen R.A."/>
            <person name="Minamino N."/>
            <person name="Mizutani M."/>
            <person name="Mizutani M."/>
            <person name="Mochizuki N."/>
            <person name="Monte I."/>
            <person name="Mosher R."/>
            <person name="Nagasaki H."/>
            <person name="Nakagami H."/>
            <person name="Naramoto S."/>
            <person name="Nishitani K."/>
            <person name="Ohtani M."/>
            <person name="Okamoto T."/>
            <person name="Okumura M."/>
            <person name="Phillips J."/>
            <person name="Pollak B."/>
            <person name="Reinders A."/>
            <person name="Rovekamp M."/>
            <person name="Sano R."/>
            <person name="Sawa S."/>
            <person name="Schmid M.W."/>
            <person name="Shirakawa M."/>
            <person name="Solano R."/>
            <person name="Spunde A."/>
            <person name="Suetsugu N."/>
            <person name="Sugano S."/>
            <person name="Sugiyama A."/>
            <person name="Sun R."/>
            <person name="Suzuki Y."/>
            <person name="Takenaka M."/>
            <person name="Takezawa D."/>
            <person name="Tomogane H."/>
            <person name="Tsuzuki M."/>
            <person name="Ueda T."/>
            <person name="Umeda M."/>
            <person name="Ward J.M."/>
            <person name="Watanabe Y."/>
            <person name="Yazaki K."/>
            <person name="Yokoyama R."/>
            <person name="Yoshitake Y."/>
            <person name="Yotsui I."/>
            <person name="Zachgo S."/>
            <person name="Schmutz J."/>
        </authorList>
    </citation>
    <scope>NUCLEOTIDE SEQUENCE [LARGE SCALE GENOMIC DNA]</scope>
    <source>
        <strain evidence="5">Tak-1</strain>
    </source>
</reference>
<dbReference type="PANTHER" id="PTHR22870">
    <property type="entry name" value="REGULATOR OF CHROMOSOME CONDENSATION"/>
    <property type="match status" value="1"/>
</dbReference>
<keyword evidence="1" id="KW-0677">Repeat</keyword>
<dbReference type="EMBL" id="KZ772677">
    <property type="protein sequence ID" value="PTQ48684.1"/>
    <property type="molecule type" value="Genomic_DNA"/>
</dbReference>
<accession>A0A2R6XRG1</accession>
<feature type="repeat" description="RCC1" evidence="2">
    <location>
        <begin position="130"/>
        <end position="181"/>
    </location>
</feature>
<dbReference type="InterPro" id="IPR051210">
    <property type="entry name" value="Ub_ligase/GEF_domain"/>
</dbReference>
<feature type="repeat" description="RCC1" evidence="2">
    <location>
        <begin position="379"/>
        <end position="434"/>
    </location>
</feature>
<dbReference type="PROSITE" id="PS00626">
    <property type="entry name" value="RCC1_2"/>
    <property type="match status" value="2"/>
</dbReference>
<name>A0A2R6XRG1_MARPO</name>
<dbReference type="Gene3D" id="2.130.10.30">
    <property type="entry name" value="Regulator of chromosome condensation 1/beta-lactamase-inhibitor protein II"/>
    <property type="match status" value="2"/>
</dbReference>
<dbReference type="InterPro" id="IPR009091">
    <property type="entry name" value="RCC1/BLIP-II"/>
</dbReference>
<dbReference type="Proteomes" id="UP000244005">
    <property type="component" value="Unassembled WGS sequence"/>
</dbReference>
<dbReference type="Pfam" id="PF25390">
    <property type="entry name" value="WD40_RLD"/>
    <property type="match status" value="1"/>
</dbReference>
<dbReference type="AlphaFoldDB" id="A0A2R6XRG1"/>
<feature type="repeat" description="RCC1" evidence="2">
    <location>
        <begin position="5"/>
        <end position="71"/>
    </location>
</feature>
<feature type="domain" description="RCC1-like" evidence="3">
    <location>
        <begin position="7"/>
        <end position="429"/>
    </location>
</feature>
<evidence type="ECO:0000313" key="4">
    <source>
        <dbReference type="EMBL" id="PTQ48684.1"/>
    </source>
</evidence>
<feature type="repeat" description="RCC1" evidence="2">
    <location>
        <begin position="253"/>
        <end position="296"/>
    </location>
</feature>
<keyword evidence="5" id="KW-1185">Reference proteome</keyword>
<evidence type="ECO:0000256" key="2">
    <source>
        <dbReference type="PROSITE-ProRule" id="PRU00235"/>
    </source>
</evidence>
<evidence type="ECO:0000259" key="3">
    <source>
        <dbReference type="Pfam" id="PF25390"/>
    </source>
</evidence>
<feature type="repeat" description="RCC1" evidence="2">
    <location>
        <begin position="297"/>
        <end position="378"/>
    </location>
</feature>
<dbReference type="PRINTS" id="PR00633">
    <property type="entry name" value="RCCNDNSATION"/>
</dbReference>
<proteinExistence type="predicted"/>
<gene>
    <name evidence="4" type="ORF">MARPO_0005s0289</name>
</gene>
<dbReference type="PANTHER" id="PTHR22870:SF466">
    <property type="entry name" value="ANKYRIN REPEAT-CONTAINING PROTEIN"/>
    <property type="match status" value="1"/>
</dbReference>
<dbReference type="SUPFAM" id="SSF50985">
    <property type="entry name" value="RCC1/BLIP-II"/>
    <property type="match status" value="1"/>
</dbReference>